<feature type="transmembrane region" description="Helical" evidence="1">
    <location>
        <begin position="133"/>
        <end position="152"/>
    </location>
</feature>
<evidence type="ECO:0000313" key="2">
    <source>
        <dbReference type="EMBL" id="WWQ59701.1"/>
    </source>
</evidence>
<feature type="transmembrane region" description="Helical" evidence="1">
    <location>
        <begin position="50"/>
        <end position="70"/>
    </location>
</feature>
<dbReference type="AlphaFoldDB" id="A0AAX4KXU4"/>
<name>A0AAX4KXU4_9CREN</name>
<feature type="transmembrane region" description="Helical" evidence="1">
    <location>
        <begin position="12"/>
        <end position="30"/>
    </location>
</feature>
<dbReference type="RefSeq" id="WP_338599196.1">
    <property type="nucleotide sequence ID" value="NZ_CP146016.1"/>
</dbReference>
<evidence type="ECO:0000256" key="1">
    <source>
        <dbReference type="SAM" id="Phobius"/>
    </source>
</evidence>
<proteinExistence type="predicted"/>
<protein>
    <submittedName>
        <fullName evidence="2">DUF981 family protein</fullName>
    </submittedName>
</protein>
<feature type="transmembrane region" description="Helical" evidence="1">
    <location>
        <begin position="102"/>
        <end position="121"/>
    </location>
</feature>
<keyword evidence="1" id="KW-0472">Membrane</keyword>
<keyword evidence="1" id="KW-1133">Transmembrane helix</keyword>
<feature type="transmembrane region" description="Helical" evidence="1">
    <location>
        <begin position="164"/>
        <end position="185"/>
    </location>
</feature>
<feature type="transmembrane region" description="Helical" evidence="1">
    <location>
        <begin position="76"/>
        <end position="95"/>
    </location>
</feature>
<keyword evidence="3" id="KW-1185">Reference proteome</keyword>
<dbReference type="GeneID" id="89336996"/>
<dbReference type="InterPro" id="IPR009324">
    <property type="entry name" value="DUF981"/>
</dbReference>
<sequence length="202" mass="22181">MALFIDTLTSQLVAMAVAFLVMAYALIRTYRVHSTVTDFRNAIKSAYVPLLTLGTFMAITGLYGLLLWPLPGSYNILFYDLYPILGIGLIGIAVSIKNDYKLEIMGFMALLYGLVTIYYGAVGYLNNMTLEPIALLILYTLTGLSSIFFYPVAIFLDNARAGKVFLILDAILLILSALVAGYIALEAVPSHLVGFSKWTPLL</sequence>
<keyword evidence="1" id="KW-0812">Transmembrane</keyword>
<accession>A0AAX4KXU4</accession>
<dbReference type="Pfam" id="PF06168">
    <property type="entry name" value="DUF981"/>
    <property type="match status" value="1"/>
</dbReference>
<evidence type="ECO:0000313" key="3">
    <source>
        <dbReference type="Proteomes" id="UP001432202"/>
    </source>
</evidence>
<dbReference type="EMBL" id="CP146016">
    <property type="protein sequence ID" value="WWQ59701.1"/>
    <property type="molecule type" value="Genomic_DNA"/>
</dbReference>
<gene>
    <name evidence="2" type="ORF">V6M85_09465</name>
</gene>
<reference evidence="2 3" key="1">
    <citation type="submission" date="2024-02" db="EMBL/GenBank/DDBJ databases">
        <title>STSV induces naive adaptation in Sulfolobus.</title>
        <authorList>
            <person name="Xiang X."/>
            <person name="Song M."/>
        </authorList>
    </citation>
    <scope>NUCLEOTIDE SEQUENCE [LARGE SCALE GENOMIC DNA]</scope>
    <source>
        <strain evidence="2 3">RT2</strain>
    </source>
</reference>
<dbReference type="Proteomes" id="UP001432202">
    <property type="component" value="Chromosome"/>
</dbReference>
<organism evidence="2 3">
    <name type="scientific">Sulfolobus tengchongensis</name>
    <dbReference type="NCBI Taxonomy" id="207809"/>
    <lineage>
        <taxon>Archaea</taxon>
        <taxon>Thermoproteota</taxon>
        <taxon>Thermoprotei</taxon>
        <taxon>Sulfolobales</taxon>
        <taxon>Sulfolobaceae</taxon>
        <taxon>Sulfolobus</taxon>
    </lineage>
</organism>